<protein>
    <submittedName>
        <fullName evidence="1">Exopolyphosphatase</fullName>
        <ecNumber evidence="1">3.6.1.11</ecNumber>
    </submittedName>
</protein>
<dbReference type="EC" id="3.6.1.11" evidence="1"/>
<keyword evidence="2" id="KW-1185">Reference proteome</keyword>
<reference evidence="1" key="1">
    <citation type="submission" date="2022-07" db="EMBL/GenBank/DDBJ databases">
        <title>Phylogenomic reconstructions and comparative analyses of Kickxellomycotina fungi.</title>
        <authorList>
            <person name="Reynolds N.K."/>
            <person name="Stajich J.E."/>
            <person name="Barry K."/>
            <person name="Grigoriev I.V."/>
            <person name="Crous P."/>
            <person name="Smith M.E."/>
        </authorList>
    </citation>
    <scope>NUCLEOTIDE SEQUENCE</scope>
    <source>
        <strain evidence="1">Benny 63K</strain>
    </source>
</reference>
<keyword evidence="1" id="KW-0378">Hydrolase</keyword>
<evidence type="ECO:0000313" key="1">
    <source>
        <dbReference type="EMBL" id="KAJ1896615.1"/>
    </source>
</evidence>
<proteinExistence type="predicted"/>
<dbReference type="EMBL" id="JANBPG010000426">
    <property type="protein sequence ID" value="KAJ1896615.1"/>
    <property type="molecule type" value="Genomic_DNA"/>
</dbReference>
<organism evidence="1 2">
    <name type="scientific">Kickxella alabastrina</name>
    <dbReference type="NCBI Taxonomy" id="61397"/>
    <lineage>
        <taxon>Eukaryota</taxon>
        <taxon>Fungi</taxon>
        <taxon>Fungi incertae sedis</taxon>
        <taxon>Zoopagomycota</taxon>
        <taxon>Kickxellomycotina</taxon>
        <taxon>Kickxellomycetes</taxon>
        <taxon>Kickxellales</taxon>
        <taxon>Kickxellaceae</taxon>
        <taxon>Kickxella</taxon>
    </lineage>
</organism>
<comment type="caution">
    <text evidence="1">The sequence shown here is derived from an EMBL/GenBank/DDBJ whole genome shotgun (WGS) entry which is preliminary data.</text>
</comment>
<dbReference type="Proteomes" id="UP001150581">
    <property type="component" value="Unassembled WGS sequence"/>
</dbReference>
<feature type="non-terminal residue" evidence="1">
    <location>
        <position position="315"/>
    </location>
</feature>
<accession>A0ACC1IJI3</accession>
<sequence length="315" mass="34014">MNISFPAFLKSLPANALRLSAAAAAATTTGITSPPLTLVLGNESADLDSMVTSITLAYILSQTESTMAIPILNTNRSDLRLRPDCSQLLSSTLHDATLGETDLRGLTFIDDFDLPALAASARSGGLNVWLADHNAPSSGQRYLEPLVRGIIDHHVDEGRCLDAPVRVLEPVGSCATLVGGMLRETCEEIHPALAKMILAPIVLDTSSLSGKEGGRTTAKDRAVASWLLPQVRWSTNVANITDDADTFTLDVSDMEALYRALDKLKGQTSHLSSYDLLRKDYKQWEVLDANGLAWQVGISSVGMRMPKWLARDGRK</sequence>
<evidence type="ECO:0000313" key="2">
    <source>
        <dbReference type="Proteomes" id="UP001150581"/>
    </source>
</evidence>
<name>A0ACC1IJI3_9FUNG</name>
<gene>
    <name evidence="1" type="primary">PPX1_1</name>
    <name evidence="1" type="ORF">LPJ66_003881</name>
</gene>